<dbReference type="InterPro" id="IPR029058">
    <property type="entry name" value="AB_hydrolase_fold"/>
</dbReference>
<proteinExistence type="predicted"/>
<accession>A0A0E9NR77</accession>
<dbReference type="PANTHER" id="PTHR43433">
    <property type="entry name" value="HYDROLASE, ALPHA/BETA FOLD FAMILY PROTEIN"/>
    <property type="match status" value="1"/>
</dbReference>
<sequence>MAGNDPIPRSPDIIDSLVSSLGATSMADPISSPTACAYREEYASYSGATSEELLAASGGRSSSAAVVGKGADASPTPNAKREGAFRRRPRPASLNLGRKSSSASTSANVKKSWIGSPKFKNSNAMEKTVDTPTEVPDYVKKYINTMRDGEGNRRSGEAVKRNAMNGTGQPRANLDRQCSAPSPSVSSIPPTPPPKDTPPRLPRHVSAPPPDPISPTPIRNSTKKTKKRKIHPLKTSSPPPHVKALTEVIATTEVKQIVENPHLTQKIKLPDGRTLCFSEVGMHGGFPVICLVGMGLNRMITAFYDDLAHSLGLRIITPDRPGVGGSDPVSDFDRRVSTWPETDLAPLLSHLNINKFILVGNSLGACYALASALHFKFAIHGKIYLLSPWIAESQLPAKDAAPISHRFLRALPSGLLKTAQSLISPYESTGKDADVIVPGDVTASIWAAATTNANAAIDLMTSLERPNKMGFKFEDVNQEVKVWHGSLDSRISPGRVQQVVGRMNRGEVIVVEGAGHGLMGNAKVRRDYLSFTGSRLLHLGWIDTHADAHGFMKIMVKGKRNGSQGPHRYL</sequence>
<dbReference type="EMBL" id="BACD03000062">
    <property type="protein sequence ID" value="GAO52186.1"/>
    <property type="molecule type" value="Genomic_DNA"/>
</dbReference>
<gene>
    <name evidence="3" type="ORF">G7K_6269-t1</name>
</gene>
<reference evidence="3 4" key="2">
    <citation type="journal article" date="2014" name="J. Gen. Appl. Microbiol.">
        <title>The early diverging ascomycetous budding yeast Saitoella complicata has three histone deacetylases belonging to the Clr6, Hos2, and Rpd3 lineages.</title>
        <authorList>
            <person name="Nishida H."/>
            <person name="Matsumoto T."/>
            <person name="Kondo S."/>
            <person name="Hamamoto M."/>
            <person name="Yoshikawa H."/>
        </authorList>
    </citation>
    <scope>NUCLEOTIDE SEQUENCE [LARGE SCALE GENOMIC DNA]</scope>
    <source>
        <strain evidence="3 4">NRRL Y-17804</strain>
    </source>
</reference>
<dbReference type="Gene3D" id="3.40.50.1820">
    <property type="entry name" value="alpha/beta hydrolase"/>
    <property type="match status" value="1"/>
</dbReference>
<feature type="region of interest" description="Disordered" evidence="1">
    <location>
        <begin position="55"/>
        <end position="241"/>
    </location>
</feature>
<evidence type="ECO:0000313" key="4">
    <source>
        <dbReference type="Proteomes" id="UP000033140"/>
    </source>
</evidence>
<reference evidence="3 4" key="3">
    <citation type="journal article" date="2015" name="Genome Announc.">
        <title>Draft Genome Sequence of the Archiascomycetous Yeast Saitoella complicata.</title>
        <authorList>
            <person name="Yamauchi K."/>
            <person name="Kondo S."/>
            <person name="Hamamoto M."/>
            <person name="Takahashi Y."/>
            <person name="Ogura Y."/>
            <person name="Hayashi T."/>
            <person name="Nishida H."/>
        </authorList>
    </citation>
    <scope>NUCLEOTIDE SEQUENCE [LARGE SCALE GENOMIC DNA]</scope>
    <source>
        <strain evidence="3 4">NRRL Y-17804</strain>
    </source>
</reference>
<evidence type="ECO:0000259" key="2">
    <source>
        <dbReference type="Pfam" id="PF12697"/>
    </source>
</evidence>
<feature type="compositionally biased region" description="Low complexity" evidence="1">
    <location>
        <begin position="179"/>
        <end position="188"/>
    </location>
</feature>
<name>A0A0E9NR77_SAICN</name>
<evidence type="ECO:0000313" key="3">
    <source>
        <dbReference type="EMBL" id="GAO52186.1"/>
    </source>
</evidence>
<feature type="compositionally biased region" description="Pro residues" evidence="1">
    <location>
        <begin position="189"/>
        <end position="200"/>
    </location>
</feature>
<reference evidence="3 4" key="1">
    <citation type="journal article" date="2011" name="J. Gen. Appl. Microbiol.">
        <title>Draft genome sequencing of the enigmatic yeast Saitoella complicata.</title>
        <authorList>
            <person name="Nishida H."/>
            <person name="Hamamoto M."/>
            <person name="Sugiyama J."/>
        </authorList>
    </citation>
    <scope>NUCLEOTIDE SEQUENCE [LARGE SCALE GENOMIC DNA]</scope>
    <source>
        <strain evidence="3 4">NRRL Y-17804</strain>
    </source>
</reference>
<dbReference type="SUPFAM" id="SSF53474">
    <property type="entry name" value="alpha/beta-Hydrolases"/>
    <property type="match status" value="1"/>
</dbReference>
<dbReference type="AlphaFoldDB" id="A0A0E9NR77"/>
<dbReference type="PANTHER" id="PTHR43433:SF10">
    <property type="entry name" value="AB HYDROLASE-1 DOMAIN-CONTAINING PROTEIN"/>
    <property type="match status" value="1"/>
</dbReference>
<keyword evidence="4" id="KW-1185">Reference proteome</keyword>
<dbReference type="InterPro" id="IPR000073">
    <property type="entry name" value="AB_hydrolase_1"/>
</dbReference>
<dbReference type="Proteomes" id="UP000033140">
    <property type="component" value="Unassembled WGS sequence"/>
</dbReference>
<feature type="compositionally biased region" description="Polar residues" evidence="1">
    <location>
        <begin position="98"/>
        <end position="109"/>
    </location>
</feature>
<dbReference type="Pfam" id="PF12697">
    <property type="entry name" value="Abhydrolase_6"/>
    <property type="match status" value="1"/>
</dbReference>
<dbReference type="PRINTS" id="PR00111">
    <property type="entry name" value="ABHYDROLASE"/>
</dbReference>
<dbReference type="STRING" id="698492.A0A0E9NR77"/>
<feature type="compositionally biased region" description="Low complexity" evidence="1">
    <location>
        <begin position="55"/>
        <end position="74"/>
    </location>
</feature>
<evidence type="ECO:0000256" key="1">
    <source>
        <dbReference type="SAM" id="MobiDB-lite"/>
    </source>
</evidence>
<feature type="compositionally biased region" description="Basic and acidic residues" evidence="1">
    <location>
        <begin position="147"/>
        <end position="160"/>
    </location>
</feature>
<comment type="caution">
    <text evidence="3">The sequence shown here is derived from an EMBL/GenBank/DDBJ whole genome shotgun (WGS) entry which is preliminary data.</text>
</comment>
<organism evidence="3 4">
    <name type="scientific">Saitoella complicata (strain BCRC 22490 / CBS 7301 / JCM 7358 / NBRC 10748 / NRRL Y-17804)</name>
    <dbReference type="NCBI Taxonomy" id="698492"/>
    <lineage>
        <taxon>Eukaryota</taxon>
        <taxon>Fungi</taxon>
        <taxon>Dikarya</taxon>
        <taxon>Ascomycota</taxon>
        <taxon>Taphrinomycotina</taxon>
        <taxon>Taphrinomycotina incertae sedis</taxon>
        <taxon>Saitoella</taxon>
    </lineage>
</organism>
<feature type="compositionally biased region" description="Basic residues" evidence="1">
    <location>
        <begin position="221"/>
        <end position="232"/>
    </location>
</feature>
<dbReference type="InterPro" id="IPR050471">
    <property type="entry name" value="AB_hydrolase"/>
</dbReference>
<feature type="domain" description="AB hydrolase-1" evidence="2">
    <location>
        <begin position="292"/>
        <end position="520"/>
    </location>
</feature>
<protein>
    <recommendedName>
        <fullName evidence="2">AB hydrolase-1 domain-containing protein</fullName>
    </recommendedName>
</protein>